<gene>
    <name evidence="2" type="ORF">GJW-30_1_01473</name>
</gene>
<name>A0A0S3PSL3_9BRAD</name>
<dbReference type="KEGG" id="vgo:GJW-30_1_01473"/>
<dbReference type="RefSeq" id="WP_096358707.1">
    <property type="nucleotide sequence ID" value="NZ_AP014946.1"/>
</dbReference>
<feature type="compositionally biased region" description="Pro residues" evidence="1">
    <location>
        <begin position="92"/>
        <end position="106"/>
    </location>
</feature>
<dbReference type="OrthoDB" id="9772295at2"/>
<evidence type="ECO:0000256" key="1">
    <source>
        <dbReference type="SAM" id="MobiDB-lite"/>
    </source>
</evidence>
<evidence type="ECO:0000313" key="3">
    <source>
        <dbReference type="Proteomes" id="UP000236884"/>
    </source>
</evidence>
<reference evidence="2 3" key="1">
    <citation type="submission" date="2015-08" db="EMBL/GenBank/DDBJ databases">
        <title>Investigation of the bacterial diversity of lava forest soil.</title>
        <authorList>
            <person name="Lee J.S."/>
        </authorList>
    </citation>
    <scope>NUCLEOTIDE SEQUENCE [LARGE SCALE GENOMIC DNA]</scope>
    <source>
        <strain evidence="2 3">GJW-30</strain>
    </source>
</reference>
<dbReference type="InterPro" id="IPR014917">
    <property type="entry name" value="DUF1800"/>
</dbReference>
<dbReference type="EMBL" id="AP014946">
    <property type="protein sequence ID" value="BAT58945.1"/>
    <property type="molecule type" value="Genomic_DNA"/>
</dbReference>
<dbReference type="Pfam" id="PF08811">
    <property type="entry name" value="DUF1800"/>
    <property type="match status" value="1"/>
</dbReference>
<proteinExistence type="predicted"/>
<keyword evidence="3" id="KW-1185">Reference proteome</keyword>
<dbReference type="AlphaFoldDB" id="A0A0S3PSL3"/>
<sequence length="469" mass="51080">MALDRQATAALALHRFGFGPRAGSLKAIATDPRGALLAELDKPGAGQINGQGLPTSAEAARAIFDFQAERRAAEARDKRRQENQGAAATPPVTAPAPMAEPPPGPALPQKLFQQEVRARTDAVLASETGFVERLVWFWSNHFCVSVDKTQGRSGGYEREVIRPHVLGRFADMLQTSALHPAMLLYLDNAQSIGPNSVAGINRGRGLNENLAREILELHTLGVDGGYTQDDVTNFAKVLTGWTILPIDSDPDRGGEVTFIKRRHEPDAKMILGRSYPEAGGDEARAVLPDLARHPNTARHVARKLARHFVSDTPPDALVQRLAKRFRDSDGNLKEVAKALVTAPEAWDEKRSKIKKPAEWAMAILRSTGLQPEVPRIVQSQQLLGEPLWRPPSPKGFPDDAAAWMDGLAQRLDIANAFGRRVGERLEPAALLDTALGSLASADTRQAVARAESRQQAITLALMAPEFLRR</sequence>
<accession>A0A0S3PSL3</accession>
<feature type="compositionally biased region" description="Basic and acidic residues" evidence="1">
    <location>
        <begin position="71"/>
        <end position="82"/>
    </location>
</feature>
<feature type="region of interest" description="Disordered" evidence="1">
    <location>
        <begin position="71"/>
        <end position="108"/>
    </location>
</feature>
<dbReference type="Proteomes" id="UP000236884">
    <property type="component" value="Chromosome"/>
</dbReference>
<organism evidence="2 3">
    <name type="scientific">Variibacter gotjawalensis</name>
    <dbReference type="NCBI Taxonomy" id="1333996"/>
    <lineage>
        <taxon>Bacteria</taxon>
        <taxon>Pseudomonadati</taxon>
        <taxon>Pseudomonadota</taxon>
        <taxon>Alphaproteobacteria</taxon>
        <taxon>Hyphomicrobiales</taxon>
        <taxon>Nitrobacteraceae</taxon>
        <taxon>Variibacter</taxon>
    </lineage>
</organism>
<protein>
    <recommendedName>
        <fullName evidence="4">DUF1800 domain-containing protein</fullName>
    </recommendedName>
</protein>
<evidence type="ECO:0000313" key="2">
    <source>
        <dbReference type="EMBL" id="BAT58945.1"/>
    </source>
</evidence>
<evidence type="ECO:0008006" key="4">
    <source>
        <dbReference type="Google" id="ProtNLM"/>
    </source>
</evidence>